<dbReference type="Proteomes" id="UP000290545">
    <property type="component" value="Unassembled WGS sequence"/>
</dbReference>
<evidence type="ECO:0000256" key="2">
    <source>
        <dbReference type="ARBA" id="ARBA00009694"/>
    </source>
</evidence>
<comment type="subcellular location">
    <subcellularLocation>
        <location evidence="1">Membrane</location>
        <topology evidence="1">Multi-pass membrane protein</topology>
    </subcellularLocation>
</comment>
<dbReference type="InterPro" id="IPR006696">
    <property type="entry name" value="DUF423"/>
</dbReference>
<dbReference type="EMBL" id="SDHZ01000001">
    <property type="protein sequence ID" value="RXK85284.1"/>
    <property type="molecule type" value="Genomic_DNA"/>
</dbReference>
<sequence>MHKGYLRLAVLLGALAVILGAFGAHGLKKIAPENAVAIFETGVRYQFYHVFAIALTAILWKEFPNKWIERAGVVFLIGIILFSGSIYTLTWLISANITGARWIGPLTPTGGIFLIAGWLCLAMGIKAETKKPGSPQV</sequence>
<dbReference type="OrthoDB" id="9802121at2"/>
<comment type="caution">
    <text evidence="7">The sequence shown here is derived from an EMBL/GenBank/DDBJ whole genome shotgun (WGS) entry which is preliminary data.</text>
</comment>
<evidence type="ECO:0000313" key="7">
    <source>
        <dbReference type="EMBL" id="RXK85284.1"/>
    </source>
</evidence>
<dbReference type="GO" id="GO:0005886">
    <property type="term" value="C:plasma membrane"/>
    <property type="evidence" value="ECO:0007669"/>
    <property type="project" value="TreeGrafter"/>
</dbReference>
<keyword evidence="3 6" id="KW-0812">Transmembrane</keyword>
<dbReference type="Pfam" id="PF04241">
    <property type="entry name" value="DUF423"/>
    <property type="match status" value="1"/>
</dbReference>
<evidence type="ECO:0000256" key="4">
    <source>
        <dbReference type="ARBA" id="ARBA00022989"/>
    </source>
</evidence>
<organism evidence="7 8">
    <name type="scientific">Filimonas effusa</name>
    <dbReference type="NCBI Taxonomy" id="2508721"/>
    <lineage>
        <taxon>Bacteria</taxon>
        <taxon>Pseudomonadati</taxon>
        <taxon>Bacteroidota</taxon>
        <taxon>Chitinophagia</taxon>
        <taxon>Chitinophagales</taxon>
        <taxon>Chitinophagaceae</taxon>
        <taxon>Filimonas</taxon>
    </lineage>
</organism>
<dbReference type="PANTHER" id="PTHR43461:SF1">
    <property type="entry name" value="TRANSMEMBRANE PROTEIN 256"/>
    <property type="match status" value="1"/>
</dbReference>
<evidence type="ECO:0000313" key="8">
    <source>
        <dbReference type="Proteomes" id="UP000290545"/>
    </source>
</evidence>
<feature type="transmembrane region" description="Helical" evidence="6">
    <location>
        <begin position="106"/>
        <end position="125"/>
    </location>
</feature>
<evidence type="ECO:0000256" key="1">
    <source>
        <dbReference type="ARBA" id="ARBA00004141"/>
    </source>
</evidence>
<evidence type="ECO:0000256" key="6">
    <source>
        <dbReference type="SAM" id="Phobius"/>
    </source>
</evidence>
<keyword evidence="8" id="KW-1185">Reference proteome</keyword>
<keyword evidence="4 6" id="KW-1133">Transmembrane helix</keyword>
<evidence type="ECO:0000256" key="5">
    <source>
        <dbReference type="ARBA" id="ARBA00023136"/>
    </source>
</evidence>
<protein>
    <submittedName>
        <fullName evidence="7">DUF423 domain-containing protein</fullName>
    </submittedName>
</protein>
<keyword evidence="5 6" id="KW-0472">Membrane</keyword>
<reference evidence="7 8" key="1">
    <citation type="submission" date="2019-01" db="EMBL/GenBank/DDBJ databases">
        <title>Filimonas sp. strain TTM-71.</title>
        <authorList>
            <person name="Chen W.-M."/>
        </authorList>
    </citation>
    <scope>NUCLEOTIDE SEQUENCE [LARGE SCALE GENOMIC DNA]</scope>
    <source>
        <strain evidence="7 8">TTM-71</strain>
    </source>
</reference>
<feature type="transmembrane region" description="Helical" evidence="6">
    <location>
        <begin position="42"/>
        <end position="60"/>
    </location>
</feature>
<evidence type="ECO:0000256" key="3">
    <source>
        <dbReference type="ARBA" id="ARBA00022692"/>
    </source>
</evidence>
<accession>A0A4Q1D7L8</accession>
<name>A0A4Q1D7L8_9BACT</name>
<feature type="transmembrane region" description="Helical" evidence="6">
    <location>
        <begin position="72"/>
        <end position="94"/>
    </location>
</feature>
<gene>
    <name evidence="7" type="ORF">ESB13_00195</name>
</gene>
<dbReference type="AlphaFoldDB" id="A0A4Q1D7L8"/>
<dbReference type="RefSeq" id="WP_129001036.1">
    <property type="nucleotide sequence ID" value="NZ_SDHZ01000001.1"/>
</dbReference>
<comment type="similarity">
    <text evidence="2">Belongs to the UPF0382 family.</text>
</comment>
<dbReference type="PANTHER" id="PTHR43461">
    <property type="entry name" value="TRANSMEMBRANE PROTEIN 256"/>
    <property type="match status" value="1"/>
</dbReference>
<proteinExistence type="inferred from homology"/>